<dbReference type="RefSeq" id="XP_002178815.1">
    <property type="nucleotide sequence ID" value="XM_002178779.1"/>
</dbReference>
<evidence type="ECO:0000313" key="2">
    <source>
        <dbReference type="EMBL" id="EEC49513.1"/>
    </source>
</evidence>
<dbReference type="HOGENOM" id="CLU_1117571_0_0_1"/>
<dbReference type="InParanoid" id="B7FW37"/>
<keyword evidence="3" id="KW-1185">Reference proteome</keyword>
<dbReference type="EMBL" id="CM000608">
    <property type="protein sequence ID" value="EEC49513.1"/>
    <property type="molecule type" value="Genomic_DNA"/>
</dbReference>
<name>B7FW37_PHATC</name>
<dbReference type="AlphaFoldDB" id="B7FW37"/>
<sequence>MMNSPRANNSNANKSSNEIERKLQRVEADFRRQREEARRAAELAAERLRLAQEDAASRRKTVDDLQVKLQHVHVDKDSRTKFYELTVSVEMSTKEAHFQHAEFVQKREKVGAYQRDLVRARAKRSATLRSLQDVLRCQRSRHASQLCTGFDVLCGSTSRQYLEQELRDDRDGRLTHKWPRLIHEQTKKIKKSNSELEQVTIPRLQRAIEAYQRQFVGPSAVVDTQMENNIMEVSLSQNEMPPPFPKSSM</sequence>
<reference evidence="3" key="2">
    <citation type="submission" date="2008-08" db="EMBL/GenBank/DDBJ databases">
        <authorList>
            <consortium name="Diatom Consortium"/>
            <person name="Grigoriev I."/>
            <person name="Grimwood J."/>
            <person name="Kuo A."/>
            <person name="Otillar R.P."/>
            <person name="Salamov A."/>
            <person name="Detter J.C."/>
            <person name="Lindquist E."/>
            <person name="Shapiro H."/>
            <person name="Lucas S."/>
            <person name="Glavina del Rio T."/>
            <person name="Pitluck S."/>
            <person name="Rokhsar D."/>
            <person name="Bowler C."/>
        </authorList>
    </citation>
    <scope>GENOME REANNOTATION</scope>
    <source>
        <strain evidence="3">CCAP 1055/1</strain>
    </source>
</reference>
<dbReference type="Proteomes" id="UP000000759">
    <property type="component" value="Chromosome 5"/>
</dbReference>
<dbReference type="GeneID" id="7199606"/>
<gene>
    <name evidence="2" type="ORF">PHATRDRAFT_34460</name>
</gene>
<evidence type="ECO:0000256" key="1">
    <source>
        <dbReference type="SAM" id="MobiDB-lite"/>
    </source>
</evidence>
<dbReference type="PaxDb" id="2850-Phatr34460"/>
<accession>B7FW37</accession>
<feature type="region of interest" description="Disordered" evidence="1">
    <location>
        <begin position="1"/>
        <end position="24"/>
    </location>
</feature>
<protein>
    <submittedName>
        <fullName evidence="2">Uncharacterized protein</fullName>
    </submittedName>
</protein>
<organism evidence="2 3">
    <name type="scientific">Phaeodactylum tricornutum (strain CCAP 1055/1)</name>
    <dbReference type="NCBI Taxonomy" id="556484"/>
    <lineage>
        <taxon>Eukaryota</taxon>
        <taxon>Sar</taxon>
        <taxon>Stramenopiles</taxon>
        <taxon>Ochrophyta</taxon>
        <taxon>Bacillariophyta</taxon>
        <taxon>Bacillariophyceae</taxon>
        <taxon>Bacillariophycidae</taxon>
        <taxon>Naviculales</taxon>
        <taxon>Phaeodactylaceae</taxon>
        <taxon>Phaeodactylum</taxon>
    </lineage>
</organism>
<reference evidence="2 3" key="1">
    <citation type="journal article" date="2008" name="Nature">
        <title>The Phaeodactylum genome reveals the evolutionary history of diatom genomes.</title>
        <authorList>
            <person name="Bowler C."/>
            <person name="Allen A.E."/>
            <person name="Badger J.H."/>
            <person name="Grimwood J."/>
            <person name="Jabbari K."/>
            <person name="Kuo A."/>
            <person name="Maheswari U."/>
            <person name="Martens C."/>
            <person name="Maumus F."/>
            <person name="Otillar R.P."/>
            <person name="Rayko E."/>
            <person name="Salamov A."/>
            <person name="Vandepoele K."/>
            <person name="Beszteri B."/>
            <person name="Gruber A."/>
            <person name="Heijde M."/>
            <person name="Katinka M."/>
            <person name="Mock T."/>
            <person name="Valentin K."/>
            <person name="Verret F."/>
            <person name="Berges J.A."/>
            <person name="Brownlee C."/>
            <person name="Cadoret J.P."/>
            <person name="Chiovitti A."/>
            <person name="Choi C.J."/>
            <person name="Coesel S."/>
            <person name="De Martino A."/>
            <person name="Detter J.C."/>
            <person name="Durkin C."/>
            <person name="Falciatore A."/>
            <person name="Fournet J."/>
            <person name="Haruta M."/>
            <person name="Huysman M.J."/>
            <person name="Jenkins B.D."/>
            <person name="Jiroutova K."/>
            <person name="Jorgensen R.E."/>
            <person name="Joubert Y."/>
            <person name="Kaplan A."/>
            <person name="Kroger N."/>
            <person name="Kroth P.G."/>
            <person name="La Roche J."/>
            <person name="Lindquist E."/>
            <person name="Lommer M."/>
            <person name="Martin-Jezequel V."/>
            <person name="Lopez P.J."/>
            <person name="Lucas S."/>
            <person name="Mangogna M."/>
            <person name="McGinnis K."/>
            <person name="Medlin L.K."/>
            <person name="Montsant A."/>
            <person name="Oudot-Le Secq M.P."/>
            <person name="Napoli C."/>
            <person name="Obornik M."/>
            <person name="Parker M.S."/>
            <person name="Petit J.L."/>
            <person name="Porcel B.M."/>
            <person name="Poulsen N."/>
            <person name="Robison M."/>
            <person name="Rychlewski L."/>
            <person name="Rynearson T.A."/>
            <person name="Schmutz J."/>
            <person name="Shapiro H."/>
            <person name="Siaut M."/>
            <person name="Stanley M."/>
            <person name="Sussman M.R."/>
            <person name="Taylor A.R."/>
            <person name="Vardi A."/>
            <person name="von Dassow P."/>
            <person name="Vyverman W."/>
            <person name="Willis A."/>
            <person name="Wyrwicz L.S."/>
            <person name="Rokhsar D.S."/>
            <person name="Weissenbach J."/>
            <person name="Armbrust E.V."/>
            <person name="Green B.R."/>
            <person name="Van de Peer Y."/>
            <person name="Grigoriev I.V."/>
        </authorList>
    </citation>
    <scope>NUCLEOTIDE SEQUENCE [LARGE SCALE GENOMIC DNA]</scope>
    <source>
        <strain evidence="2 3">CCAP 1055/1</strain>
    </source>
</reference>
<evidence type="ECO:0000313" key="3">
    <source>
        <dbReference type="Proteomes" id="UP000000759"/>
    </source>
</evidence>
<dbReference type="OMA" id="QMENNIM"/>
<feature type="compositionally biased region" description="Low complexity" evidence="1">
    <location>
        <begin position="1"/>
        <end position="16"/>
    </location>
</feature>
<dbReference type="KEGG" id="pti:PHATRDRAFT_34460"/>
<proteinExistence type="predicted"/>